<evidence type="ECO:0000313" key="4">
    <source>
        <dbReference type="EMBL" id="THH04587.1"/>
    </source>
</evidence>
<dbReference type="Pfam" id="PF03972">
    <property type="entry name" value="MmgE_PrpD_N"/>
    <property type="match status" value="1"/>
</dbReference>
<evidence type="ECO:0000256" key="1">
    <source>
        <dbReference type="ARBA" id="ARBA00006174"/>
    </source>
</evidence>
<evidence type="ECO:0000313" key="5">
    <source>
        <dbReference type="Proteomes" id="UP000308199"/>
    </source>
</evidence>
<dbReference type="InterPro" id="IPR036148">
    <property type="entry name" value="MmgE/PrpD_sf"/>
</dbReference>
<dbReference type="OrthoDB" id="10055203at2759"/>
<organism evidence="4 5">
    <name type="scientific">Phellinidium pouzarii</name>
    <dbReference type="NCBI Taxonomy" id="167371"/>
    <lineage>
        <taxon>Eukaryota</taxon>
        <taxon>Fungi</taxon>
        <taxon>Dikarya</taxon>
        <taxon>Basidiomycota</taxon>
        <taxon>Agaricomycotina</taxon>
        <taxon>Agaricomycetes</taxon>
        <taxon>Hymenochaetales</taxon>
        <taxon>Hymenochaetaceae</taxon>
        <taxon>Phellinidium</taxon>
    </lineage>
</organism>
<name>A0A4S4L0M1_9AGAM</name>
<dbReference type="InterPro" id="IPR005656">
    <property type="entry name" value="MmgE_PrpD"/>
</dbReference>
<keyword evidence="5" id="KW-1185">Reference proteome</keyword>
<gene>
    <name evidence="4" type="ORF">EW145_g5409</name>
</gene>
<feature type="domain" description="MmgE/PrpD N-terminal" evidence="3">
    <location>
        <begin position="83"/>
        <end position="191"/>
    </location>
</feature>
<proteinExistence type="inferred from homology"/>
<dbReference type="PANTHER" id="PTHR16943:SF16">
    <property type="entry name" value="2-METHYLCITRATE DEHYDRATASE-RELATED"/>
    <property type="match status" value="1"/>
</dbReference>
<feature type="non-terminal residue" evidence="4">
    <location>
        <position position="191"/>
    </location>
</feature>
<dbReference type="InterPro" id="IPR045336">
    <property type="entry name" value="MmgE_PrpD_N"/>
</dbReference>
<dbReference type="Gene3D" id="1.10.4100.10">
    <property type="entry name" value="2-methylcitrate dehydratase PrpD"/>
    <property type="match status" value="1"/>
</dbReference>
<reference evidence="4 5" key="1">
    <citation type="submission" date="2019-02" db="EMBL/GenBank/DDBJ databases">
        <title>Genome sequencing of the rare red list fungi Phellinidium pouzarii.</title>
        <authorList>
            <person name="Buettner E."/>
            <person name="Kellner H."/>
        </authorList>
    </citation>
    <scope>NUCLEOTIDE SEQUENCE [LARGE SCALE GENOMIC DNA]</scope>
    <source>
        <strain evidence="4 5">DSM 108285</strain>
    </source>
</reference>
<dbReference type="GO" id="GO:0005739">
    <property type="term" value="C:mitochondrion"/>
    <property type="evidence" value="ECO:0007669"/>
    <property type="project" value="TreeGrafter"/>
</dbReference>
<dbReference type="EMBL" id="SGPK01000330">
    <property type="protein sequence ID" value="THH04587.1"/>
    <property type="molecule type" value="Genomic_DNA"/>
</dbReference>
<feature type="region of interest" description="Disordered" evidence="2">
    <location>
        <begin position="39"/>
        <end position="58"/>
    </location>
</feature>
<protein>
    <recommendedName>
        <fullName evidence="3">MmgE/PrpD N-terminal domain-containing protein</fullName>
    </recommendedName>
</protein>
<dbReference type="PANTHER" id="PTHR16943">
    <property type="entry name" value="2-METHYLCITRATE DEHYDRATASE-RELATED"/>
    <property type="match status" value="1"/>
</dbReference>
<evidence type="ECO:0000259" key="3">
    <source>
        <dbReference type="Pfam" id="PF03972"/>
    </source>
</evidence>
<comment type="similarity">
    <text evidence="1">Belongs to the PrpD family.</text>
</comment>
<dbReference type="InterPro" id="IPR042183">
    <property type="entry name" value="MmgE/PrpD_sf_1"/>
</dbReference>
<dbReference type="SUPFAM" id="SSF103378">
    <property type="entry name" value="2-methylcitrate dehydratase PrpD"/>
    <property type="match status" value="1"/>
</dbReference>
<comment type="caution">
    <text evidence="4">The sequence shown here is derived from an EMBL/GenBank/DDBJ whole genome shotgun (WGS) entry which is preliminary data.</text>
</comment>
<accession>A0A4S4L0M1</accession>
<dbReference type="AlphaFoldDB" id="A0A4S4L0M1"/>
<dbReference type="GO" id="GO:0016829">
    <property type="term" value="F:lyase activity"/>
    <property type="evidence" value="ECO:0007669"/>
    <property type="project" value="InterPro"/>
</dbReference>
<evidence type="ECO:0000256" key="2">
    <source>
        <dbReference type="SAM" id="MobiDB-lite"/>
    </source>
</evidence>
<sequence length="191" mass="20195">MLSLSSTVKSSLATSLRRASPAGASAAFIRCSSSIPVAGRSLSPRTSSRPSPSPSLLAPAHARSMSALAESAERPAPDKVLVDIADYIHGFTDYSPLALDTARLCLIDTIGCGLEALRFEHCRRLLGPVVEGTIVPNGTKVPGTNYQLDPIRGAFNIGTIIRWLDFNDCFLAAEWGHPSDNLGAILAVADH</sequence>
<feature type="compositionally biased region" description="Low complexity" evidence="2">
    <location>
        <begin position="40"/>
        <end position="58"/>
    </location>
</feature>
<dbReference type="Proteomes" id="UP000308199">
    <property type="component" value="Unassembled WGS sequence"/>
</dbReference>